<name>A0ACC0V8Q2_9HYPO</name>
<comment type="caution">
    <text evidence="1">The sequence shown here is derived from an EMBL/GenBank/DDBJ whole genome shotgun (WGS) entry which is preliminary data.</text>
</comment>
<keyword evidence="2" id="KW-1185">Reference proteome</keyword>
<reference evidence="1" key="1">
    <citation type="submission" date="2022-10" db="EMBL/GenBank/DDBJ databases">
        <title>Complete Genome of Trichothecium roseum strain YXFP-22015, a Plant Pathogen Isolated from Citrus.</title>
        <authorList>
            <person name="Wang Y."/>
            <person name="Zhu L."/>
        </authorList>
    </citation>
    <scope>NUCLEOTIDE SEQUENCE</scope>
    <source>
        <strain evidence="1">YXFP-22015</strain>
    </source>
</reference>
<dbReference type="Proteomes" id="UP001163324">
    <property type="component" value="Chromosome 2"/>
</dbReference>
<evidence type="ECO:0000313" key="1">
    <source>
        <dbReference type="EMBL" id="KAI9902785.1"/>
    </source>
</evidence>
<proteinExistence type="predicted"/>
<organism evidence="1 2">
    <name type="scientific">Trichothecium roseum</name>
    <dbReference type="NCBI Taxonomy" id="47278"/>
    <lineage>
        <taxon>Eukaryota</taxon>
        <taxon>Fungi</taxon>
        <taxon>Dikarya</taxon>
        <taxon>Ascomycota</taxon>
        <taxon>Pezizomycotina</taxon>
        <taxon>Sordariomycetes</taxon>
        <taxon>Hypocreomycetidae</taxon>
        <taxon>Hypocreales</taxon>
        <taxon>Hypocreales incertae sedis</taxon>
        <taxon>Trichothecium</taxon>
    </lineage>
</organism>
<gene>
    <name evidence="1" type="ORF">N3K66_002137</name>
</gene>
<dbReference type="EMBL" id="CM047941">
    <property type="protein sequence ID" value="KAI9902785.1"/>
    <property type="molecule type" value="Genomic_DNA"/>
</dbReference>
<protein>
    <submittedName>
        <fullName evidence="1">Uncharacterized protein</fullName>
    </submittedName>
</protein>
<evidence type="ECO:0000313" key="2">
    <source>
        <dbReference type="Proteomes" id="UP001163324"/>
    </source>
</evidence>
<sequence>MAREPSAGRSRRRWTTEEDLHAHPAPHAQSRPFGHGHAHAHAYAQPHAPQPPPAAPRQVLRPGKGSNSHPARQRPARGDPHDVDDYSTIPPPKTKAVVPHRSSGRKPPPDFSDDESDGERPGYITEAASGYSRGYPSSAYDPRKSRETHRNIYESPEADFTDPETESDQDTPDESDEHYNGRRTPFDKGAETVHEADDEGSRDRWRRRGSRRLAGAFPESSEEDSEAPAPMRGRAPFSPDDSVGDEFSPRLSESVPSRRRSRSQKGKTLVASRPPVVTSRNPRRGNNVGGSSRSEVGPRRSSTAPAVRSRASSLTRRPQAMSTFFGVTSPKTSPAKSEKGKEVKRYECVSCMSPKSAPKTALLKCGHRMCQPCLKRLFELSVTDPQHMPPKCCTKDLIPLNHVEKILDPAFKRTWNKKYTESTTRNRLYCPSKSCGEWIQPSQIRREGMRKSARCDHCSTKVCVDCNGKWHTSVDCPRDEETQRFLRQAKSEGWQRCFKCKNMVERVQGCNHMTCRCTAQFCIVCGSKWKTCDCPWFTDDPLTDGDRLLADAGDVFDENGAGPSRALRERDEFGRISLRPRPRNHQDETRNRQLQVRGDEQLARNLQIYGDEDDRDSEDDDDDDDDDGDDYEVHHDSGKRNGARPPGGLHYRQREHEKRGKGHAHAAPGRHSTPPQAESRYEKPPRGYERGPGKYIEVPRTRQRDRASRPGSMERRLASRLSEHRPPPPGPMGPPATPPMSHPAYMMGPNLSVPPTISPVGMGIPMGMPPPLQQSVSMPPTVPMMPPYPFMEPRDARDLRDPPQHRERREHREHREHREPREHHREPREHRESRESREAREPRETRGPRQHREAQHREPQHNPRQAPRSRETSGQYHHSAIHNDLDDEPIPWSGVERETRRRRFSEEATRQRPRYDVDMDDDLDGPKSSTMAGLGIGTGGFGTKSRVPEWSRFVPPGHYDRGYDDEL</sequence>
<accession>A0ACC0V8Q2</accession>